<keyword evidence="4" id="KW-1185">Reference proteome</keyword>
<dbReference type="InterPro" id="IPR001602">
    <property type="entry name" value="UPF0047_YjbQ-like"/>
</dbReference>
<dbReference type="SUPFAM" id="SSF111038">
    <property type="entry name" value="YjbQ-like"/>
    <property type="match status" value="1"/>
</dbReference>
<gene>
    <name evidence="3" type="ORF">RM550_23985</name>
</gene>
<evidence type="ECO:0000313" key="4">
    <source>
        <dbReference type="Proteomes" id="UP001180551"/>
    </source>
</evidence>
<evidence type="ECO:0000256" key="1">
    <source>
        <dbReference type="ARBA" id="ARBA00005534"/>
    </source>
</evidence>
<sequence length="145" mass="15056">MAGTFTTRTLNIATGAVETMHDLTHACSAFLREAAHGRNGLLNVFTPHATSGLAIIETGAGSDDDLLAALRGILPADGRWQDRHGSPGHGSPGHGSGHVLPALVPPHATLPVVNGELELGTSQSVVLVNTDRDSAERQVRLSFLG</sequence>
<evidence type="ECO:0000256" key="2">
    <source>
        <dbReference type="SAM" id="MobiDB-lite"/>
    </source>
</evidence>
<dbReference type="RefSeq" id="WP_311625816.1">
    <property type="nucleotide sequence ID" value="NZ_JAVRFE010000034.1"/>
</dbReference>
<dbReference type="PANTHER" id="PTHR30615:SF8">
    <property type="entry name" value="UPF0047 PROTEIN C4A8.02C"/>
    <property type="match status" value="1"/>
</dbReference>
<feature type="region of interest" description="Disordered" evidence="2">
    <location>
        <begin position="78"/>
        <end position="99"/>
    </location>
</feature>
<accession>A0ABU2TCX4</accession>
<protein>
    <submittedName>
        <fullName evidence="3">YjbQ family protein</fullName>
    </submittedName>
</protein>
<reference evidence="3" key="1">
    <citation type="submission" date="2024-05" db="EMBL/GenBank/DDBJ databases">
        <title>30 novel species of actinomycetes from the DSMZ collection.</title>
        <authorList>
            <person name="Nouioui I."/>
        </authorList>
    </citation>
    <scope>NUCLEOTIDE SEQUENCE</scope>
    <source>
        <strain evidence="3">DSM 41527</strain>
    </source>
</reference>
<comment type="similarity">
    <text evidence="1">Belongs to the UPF0047 family.</text>
</comment>
<name>A0ABU2TCX4_9ACTN</name>
<dbReference type="InterPro" id="IPR035917">
    <property type="entry name" value="YjbQ-like_sf"/>
</dbReference>
<evidence type="ECO:0000313" key="3">
    <source>
        <dbReference type="EMBL" id="MDT0458746.1"/>
    </source>
</evidence>
<dbReference type="Gene3D" id="2.60.120.460">
    <property type="entry name" value="YjbQ-like"/>
    <property type="match status" value="1"/>
</dbReference>
<proteinExistence type="inferred from homology"/>
<feature type="compositionally biased region" description="Gly residues" evidence="2">
    <location>
        <begin position="87"/>
        <end position="96"/>
    </location>
</feature>
<dbReference type="PANTHER" id="PTHR30615">
    <property type="entry name" value="UNCHARACTERIZED PROTEIN YJBQ-RELATED"/>
    <property type="match status" value="1"/>
</dbReference>
<organism evidence="3 4">
    <name type="scientific">Streptomyces mooreae</name>
    <dbReference type="NCBI Taxonomy" id="3075523"/>
    <lineage>
        <taxon>Bacteria</taxon>
        <taxon>Bacillati</taxon>
        <taxon>Actinomycetota</taxon>
        <taxon>Actinomycetes</taxon>
        <taxon>Kitasatosporales</taxon>
        <taxon>Streptomycetaceae</taxon>
        <taxon>Streptomyces</taxon>
    </lineage>
</organism>
<comment type="caution">
    <text evidence="3">The sequence shown here is derived from an EMBL/GenBank/DDBJ whole genome shotgun (WGS) entry which is preliminary data.</text>
</comment>
<dbReference type="Proteomes" id="UP001180551">
    <property type="component" value="Unassembled WGS sequence"/>
</dbReference>
<dbReference type="Pfam" id="PF01894">
    <property type="entry name" value="YjbQ"/>
    <property type="match status" value="1"/>
</dbReference>
<dbReference type="EMBL" id="JAVRFE010000034">
    <property type="protein sequence ID" value="MDT0458746.1"/>
    <property type="molecule type" value="Genomic_DNA"/>
</dbReference>